<geneLocation type="plastid" evidence="7"/>
<feature type="transmembrane region" description="Helical" evidence="6">
    <location>
        <begin position="26"/>
        <end position="46"/>
    </location>
</feature>
<proteinExistence type="predicted"/>
<keyword evidence="6" id="KW-1133">Transmembrane helix</keyword>
<feature type="coiled-coil region" evidence="4">
    <location>
        <begin position="676"/>
        <end position="717"/>
    </location>
</feature>
<evidence type="ECO:0000313" key="7">
    <source>
        <dbReference type="EMBL" id="QVX29046.1"/>
    </source>
</evidence>
<gene>
    <name evidence="7" type="primary">ycf1</name>
</gene>
<feature type="transmembrane region" description="Helical" evidence="6">
    <location>
        <begin position="58"/>
        <end position="78"/>
    </location>
</feature>
<keyword evidence="6" id="KW-0472">Membrane</keyword>
<organism evidence="7">
    <name type="scientific">Galactia jussiaeana</name>
    <dbReference type="NCBI Taxonomy" id="1457487"/>
    <lineage>
        <taxon>Eukaryota</taxon>
        <taxon>Viridiplantae</taxon>
        <taxon>Streptophyta</taxon>
        <taxon>Embryophyta</taxon>
        <taxon>Tracheophyta</taxon>
        <taxon>Spermatophyta</taxon>
        <taxon>Magnoliopsida</taxon>
        <taxon>eudicotyledons</taxon>
        <taxon>Gunneridae</taxon>
        <taxon>Pentapetalae</taxon>
        <taxon>rosids</taxon>
        <taxon>fabids</taxon>
        <taxon>Fabales</taxon>
        <taxon>Fabaceae</taxon>
        <taxon>Papilionoideae</taxon>
        <taxon>50 kb inversion clade</taxon>
        <taxon>NPAAA clade</taxon>
        <taxon>indigoferoid/millettioid clade</taxon>
        <taxon>Phaseoleae</taxon>
        <taxon>Galactia</taxon>
    </lineage>
</organism>
<evidence type="ECO:0000256" key="6">
    <source>
        <dbReference type="SAM" id="Phobius"/>
    </source>
</evidence>
<dbReference type="InterPro" id="IPR008896">
    <property type="entry name" value="TIC214"/>
</dbReference>
<dbReference type="EMBL" id="MW628945">
    <property type="protein sequence ID" value="QVX29046.1"/>
    <property type="molecule type" value="Genomic_DNA"/>
</dbReference>
<dbReference type="PANTHER" id="PTHR33163">
    <property type="entry name" value="PROTEIN TIC 214-RELATED"/>
    <property type="match status" value="1"/>
</dbReference>
<evidence type="ECO:0000256" key="3">
    <source>
        <dbReference type="ARBA" id="ARBA00022780"/>
    </source>
</evidence>
<sequence length="1746" mass="210163">MIFQSFLMDNLISLCMKIMNSLVLIGLYYGFLTTFSIGPSYLFLIQARIMEEETEKKISATTGFIMGQLMMFISIYYVPFHLALGRPHTITTIAILYLFFQLLGNSDKNLFNYGYKNRNSIRNFSIQNIFFKNLIFQLLNPFFIPSSMLIRLVNIYLFRYNNKFLFLTSSFVGWLIGHIFLMKWIELIFIWIQQKNSLIKSIRKYIMLELQNYTPDIYEILFFFSRYETILVSLSVIFLYYSGKTPSPFLMVEIQEMNEIDKKNVEQTEGTKKKRSTPKEKNLYKINKKKNSFGFVEKPLINTLFNYKQWNRPNRYIKNDQFEGLIRNETSEFFFHTCQSDGKERISFTYPQNLSTFHKMMERKIYFFTREKIFYNELSNYWNDTNKEKTSKLSNEFINRAKALDKKFIPLHIFENRIKLSNDIKTKKKYLPKIYDPFLNGPFRGRIQNSFSPSIKNEKTYKKNDIFINKIYGILFYNINSSNYPEFEQKRNSFDRKSLVNEFLFDAIRTNLSNKTIVNRKKKKCIGINEISKKVNELSKKVPLWSYKFINEIEQLEREGASDFHILSREIKRDVILTQYFENDNTDGNTIATKNTKQNEKVEYALIRYRQEPDFDRDIIKGSMRAQRRKIAIFKFFQTLHSPLFLDKNEKSLLFSFDDFESIKMFFMDWMGKKTKSDYTEEKKESEKEEDEIRKMIAEKEEEKKNKERQYKKIAEVWDSIEQDGNGQIVRGCLLIIQWILRKYILLPSLIITKNIVRMLLFQSPEWSEDYRDWKNELYIICTYDGVPLAKFPKKWGTDGFQVRIVYPFRLKPWHRSKLRSTEKEKDRMKKKVKKTNFGFLTVYGAVVEAPFAVPSEDLLSSLISFFNPIFKELKKKIKNKNYFFLVAKVLNERTKLFLKIKQLLFHFNHLFLNFNYLFLSGFTKKNELSESKKNSTIWKNNPMIFESTIPIKSINLENYSLILKKMKNDMNVKTTIIRKQVEQMTQEEEIEKMTKEEKKKGRFLNSKMDIYPSKTTSNTKRLELGKSFLDLGNNILDILQRLERIFKILQRRTVRLTRKCYSFFKIFIQRVYIDIFLYIISVLRINIQLFLESKKKYYISKSIYNNEINGERTDKTNKKSIINFISIIHKSYNTGNRRNRDSQNSCDVSFLSQAYVFFKLSKTEVINTYKYKLRSVFQYHERFFFLKNEIKDCFFGVQKISHSKLKHENPPNSLMNQWTNWLKGHYQYDLSQNRWSRLVPKKWRKRINEHHMTQKKDLTKCDSYEKTRLILYKDYKEQQVDALKKTKIKKQYGYDLLSYTSINYVDNKDLLYIYGYRSSFQRNIKRTIYSNYNTNKKKLFDTISNISIKHYVEEDAILDMEKNLDRKYFDWIGINVEISNRSISNPKFWFFFKFMIFHNAYRINPWMIPIKLLFFHFNGNQNVSQNKNNIFRPSKNKKSPEFKLETRKSSLSNQEKDIEEDLKNSEDIKKDLEEFDNKKVGIGKSKNNKKDDKSKKKSEDQLKLQLGLLLLRKGFGNLHLDWKNSFGSEIYQNIKIYGLLTKFKNLKKLKRLAIASIRREELDLDIPIMDNEMIISFRKKKTMKKGFMIIEPVRLSRRNNKEFFFYQTISISLIHKNKRKIHQGYSEKKEKKNYDLLVPENILSTRRRRELRILMCLNSRNRNSIQNRNTNFYNENKVNNCFEILTKKRKDRDRDKKKLMNLKIFLWPNYRLEDLACINRYWFNTYNGSRFSIIRLYMYPRLKIR</sequence>
<feature type="compositionally biased region" description="Basic and acidic residues" evidence="5">
    <location>
        <begin position="1439"/>
        <end position="1449"/>
    </location>
</feature>
<feature type="region of interest" description="Disordered" evidence="5">
    <location>
        <begin position="1427"/>
        <end position="1460"/>
    </location>
</feature>
<feature type="transmembrane region" description="Helical" evidence="6">
    <location>
        <begin position="164"/>
        <end position="192"/>
    </location>
</feature>
<protein>
    <submittedName>
        <fullName evidence="7">Hypothetical chloroplast RF1</fullName>
    </submittedName>
</protein>
<evidence type="ECO:0000256" key="5">
    <source>
        <dbReference type="SAM" id="MobiDB-lite"/>
    </source>
</evidence>
<dbReference type="Pfam" id="PF05758">
    <property type="entry name" value="Ycf1"/>
    <property type="match status" value="2"/>
</dbReference>
<keyword evidence="4" id="KW-0175">Coiled coil</keyword>
<reference evidence="7" key="1">
    <citation type="journal article" date="2021" name="Plant J.">
        <title>The chicken or the egg? Plastome evolution and an independent loss of the inverted repeat in papilionoid legumes.</title>
        <authorList>
            <person name="Lee C."/>
            <person name="Choi I.S."/>
            <person name="Cardoso D."/>
            <person name="de Lima H.C."/>
            <person name="de Queiroz L.P."/>
            <person name="Wojciechowski M.F."/>
            <person name="Jansen R.K."/>
            <person name="Ruhlman T.A."/>
        </authorList>
    </citation>
    <scope>NUCLEOTIDE SEQUENCE</scope>
</reference>
<keyword evidence="3" id="KW-1001">Plastid inner membrane</keyword>
<accession>A0A8E7IQQ3</accession>
<feature type="transmembrane region" description="Helical" evidence="6">
    <location>
        <begin position="220"/>
        <end position="241"/>
    </location>
</feature>
<keyword evidence="6" id="KW-0812">Transmembrane</keyword>
<name>A0A8E7IQQ3_9FABA</name>
<evidence type="ECO:0000256" key="2">
    <source>
        <dbReference type="ARBA" id="ARBA00004478"/>
    </source>
</evidence>
<comment type="subcellular location">
    <subcellularLocation>
        <location evidence="2">Plastid</location>
        <location evidence="2">Chloroplast inner membrane</location>
        <topology evidence="2">Multi-pass membrane protein</topology>
    </subcellularLocation>
</comment>
<feature type="transmembrane region" description="Helical" evidence="6">
    <location>
        <begin position="124"/>
        <end position="144"/>
    </location>
</feature>
<dbReference type="PANTHER" id="PTHR33163:SF40">
    <property type="entry name" value="PROTEIN TIC 214"/>
    <property type="match status" value="1"/>
</dbReference>
<comment type="function">
    <text evidence="1">Involved in protein precursor import into chloroplasts. May be part of an intermediate translocation complex acting as a protein-conducting channel at the inner envelope.</text>
</comment>
<feature type="transmembrane region" description="Helical" evidence="6">
    <location>
        <begin position="84"/>
        <end position="103"/>
    </location>
</feature>
<evidence type="ECO:0000256" key="1">
    <source>
        <dbReference type="ARBA" id="ARBA00002515"/>
    </source>
</evidence>
<evidence type="ECO:0000256" key="4">
    <source>
        <dbReference type="SAM" id="Coils"/>
    </source>
</evidence>
<dbReference type="GO" id="GO:0009706">
    <property type="term" value="C:chloroplast inner membrane"/>
    <property type="evidence" value="ECO:0007669"/>
    <property type="project" value="UniProtKB-SubCell"/>
</dbReference>
<keyword evidence="7" id="KW-0934">Plastid</keyword>